<accession>A0AAD6ZF57</accession>
<keyword evidence="2" id="KW-1185">Reference proteome</keyword>
<evidence type="ECO:0000313" key="2">
    <source>
        <dbReference type="Proteomes" id="UP001218218"/>
    </source>
</evidence>
<dbReference type="AlphaFoldDB" id="A0AAD6ZF57"/>
<sequence length="244" mass="27668">MSPCLRALPILHKPASDITRIGPYAARLYASDSSPTSQLSCDNVRIVVHPRMLPCQFYTKARPQTRHASVHYPPAIPWISHIDVSTAVRRPATKSEKSRMEPYPPKTVAVVWECGVSETRAREQLLLDAKLCMQMSAETLGSKVNLTFLVDARFSQSASMFKVRMGRSNIWFTGLPSLSLVISICPTRYTWRLAGFMLQQTFPNPLPLLDVSWEWDDVFFLEWRDDALKALIVRLDGYKIDAVL</sequence>
<name>A0AAD6ZF57_9AGAR</name>
<protein>
    <submittedName>
        <fullName evidence="1">Uncharacterized protein</fullName>
    </submittedName>
</protein>
<evidence type="ECO:0000313" key="1">
    <source>
        <dbReference type="EMBL" id="KAJ7319049.1"/>
    </source>
</evidence>
<dbReference type="Proteomes" id="UP001218218">
    <property type="component" value="Unassembled WGS sequence"/>
</dbReference>
<proteinExistence type="predicted"/>
<gene>
    <name evidence="1" type="ORF">DFH08DRAFT_970940</name>
</gene>
<reference evidence="1" key="1">
    <citation type="submission" date="2023-03" db="EMBL/GenBank/DDBJ databases">
        <title>Massive genome expansion in bonnet fungi (Mycena s.s.) driven by repeated elements and novel gene families across ecological guilds.</title>
        <authorList>
            <consortium name="Lawrence Berkeley National Laboratory"/>
            <person name="Harder C.B."/>
            <person name="Miyauchi S."/>
            <person name="Viragh M."/>
            <person name="Kuo A."/>
            <person name="Thoen E."/>
            <person name="Andreopoulos B."/>
            <person name="Lu D."/>
            <person name="Skrede I."/>
            <person name="Drula E."/>
            <person name="Henrissat B."/>
            <person name="Morin E."/>
            <person name="Kohler A."/>
            <person name="Barry K."/>
            <person name="LaButti K."/>
            <person name="Morin E."/>
            <person name="Salamov A."/>
            <person name="Lipzen A."/>
            <person name="Mereny Z."/>
            <person name="Hegedus B."/>
            <person name="Baldrian P."/>
            <person name="Stursova M."/>
            <person name="Weitz H."/>
            <person name="Taylor A."/>
            <person name="Grigoriev I.V."/>
            <person name="Nagy L.G."/>
            <person name="Martin F."/>
            <person name="Kauserud H."/>
        </authorList>
    </citation>
    <scope>NUCLEOTIDE SEQUENCE</scope>
    <source>
        <strain evidence="1">CBHHK002</strain>
    </source>
</reference>
<comment type="caution">
    <text evidence="1">The sequence shown here is derived from an EMBL/GenBank/DDBJ whole genome shotgun (WGS) entry which is preliminary data.</text>
</comment>
<organism evidence="1 2">
    <name type="scientific">Mycena albidolilacea</name>
    <dbReference type="NCBI Taxonomy" id="1033008"/>
    <lineage>
        <taxon>Eukaryota</taxon>
        <taxon>Fungi</taxon>
        <taxon>Dikarya</taxon>
        <taxon>Basidiomycota</taxon>
        <taxon>Agaricomycotina</taxon>
        <taxon>Agaricomycetes</taxon>
        <taxon>Agaricomycetidae</taxon>
        <taxon>Agaricales</taxon>
        <taxon>Marasmiineae</taxon>
        <taxon>Mycenaceae</taxon>
        <taxon>Mycena</taxon>
    </lineage>
</organism>
<dbReference type="EMBL" id="JARIHO010000055">
    <property type="protein sequence ID" value="KAJ7319049.1"/>
    <property type="molecule type" value="Genomic_DNA"/>
</dbReference>